<dbReference type="Gene3D" id="1.20.1600.10">
    <property type="entry name" value="Outer membrane efflux proteins (OEP)"/>
    <property type="match status" value="1"/>
</dbReference>
<dbReference type="SUPFAM" id="SSF56954">
    <property type="entry name" value="Outer membrane efflux proteins (OEP)"/>
    <property type="match status" value="1"/>
</dbReference>
<sequence>MKRYISLGFFLLVSICSSIAQQAQEDTLRLTTKEAEALFLNNNLDLVAQKLSIRQSEAMIIQAKLWPNPEFSVEELNLWATKGQLSSGESLPPIAGNFGKNRQIAAALEQLIETGGKRKKRIALESLSRDMALEYFTELIRNLKTDLRNNLTALSYHQSYAQILGIQNAALEKLVASYERQYATGDLKKPDLFRLKALKLELGQQIIETKKEITGIQKELVVLLNIPAATYIQADATLPVQDLEKLQSLSFSQLVETALSQRPDAKISELEKTFASKQHDLELANRKPDLTLGVNYDRGGNFLRNFIGFGISMPLPVFNRNQGAIQESKIGIEKAQVLANQKTKGIESEVAEAFRNLRTDLGAYQSIEAGYGEDLDDVFNNYTRYFLERRINMVEYLDFFDAYLANKRTILTTRRQLAESRENLNYAVGTDIQ</sequence>
<evidence type="ECO:0008006" key="4">
    <source>
        <dbReference type="Google" id="ProtNLM"/>
    </source>
</evidence>
<dbReference type="EMBL" id="QNUL01000002">
    <property type="protein sequence ID" value="REA63501.1"/>
    <property type="molecule type" value="Genomic_DNA"/>
</dbReference>
<evidence type="ECO:0000256" key="1">
    <source>
        <dbReference type="SAM" id="SignalP"/>
    </source>
</evidence>
<proteinExistence type="predicted"/>
<gene>
    <name evidence="2" type="ORF">DSL64_03370</name>
</gene>
<organism evidence="2 3">
    <name type="scientific">Dyadobacter luteus</name>
    <dbReference type="NCBI Taxonomy" id="2259619"/>
    <lineage>
        <taxon>Bacteria</taxon>
        <taxon>Pseudomonadati</taxon>
        <taxon>Bacteroidota</taxon>
        <taxon>Cytophagia</taxon>
        <taxon>Cytophagales</taxon>
        <taxon>Spirosomataceae</taxon>
        <taxon>Dyadobacter</taxon>
    </lineage>
</organism>
<comment type="caution">
    <text evidence="2">The sequence shown here is derived from an EMBL/GenBank/DDBJ whole genome shotgun (WGS) entry which is preliminary data.</text>
</comment>
<name>A0A3D8YFR5_9BACT</name>
<dbReference type="Proteomes" id="UP000256373">
    <property type="component" value="Unassembled WGS sequence"/>
</dbReference>
<dbReference type="AlphaFoldDB" id="A0A3D8YFR5"/>
<feature type="signal peptide" evidence="1">
    <location>
        <begin position="1"/>
        <end position="20"/>
    </location>
</feature>
<accession>A0A3D8YFR5</accession>
<dbReference type="OrthoDB" id="9791261at2"/>
<keyword evidence="1" id="KW-0732">Signal</keyword>
<dbReference type="GO" id="GO:0015562">
    <property type="term" value="F:efflux transmembrane transporter activity"/>
    <property type="evidence" value="ECO:0007669"/>
    <property type="project" value="InterPro"/>
</dbReference>
<dbReference type="RefSeq" id="WP_115829249.1">
    <property type="nucleotide sequence ID" value="NZ_QNUL01000002.1"/>
</dbReference>
<evidence type="ECO:0000313" key="3">
    <source>
        <dbReference type="Proteomes" id="UP000256373"/>
    </source>
</evidence>
<keyword evidence="3" id="KW-1185">Reference proteome</keyword>
<reference evidence="2 3" key="1">
    <citation type="submission" date="2018-07" db="EMBL/GenBank/DDBJ databases">
        <title>Dyadobacter roseus sp. nov., isolated from rose rhizosphere soil.</title>
        <authorList>
            <person name="Chen L."/>
        </authorList>
    </citation>
    <scope>NUCLEOTIDE SEQUENCE [LARGE SCALE GENOMIC DNA]</scope>
    <source>
        <strain evidence="2 3">RS19</strain>
    </source>
</reference>
<dbReference type="PANTHER" id="PTHR30203:SF23">
    <property type="entry name" value="OUTER MEMBRANE EFFLUX PROTEIN"/>
    <property type="match status" value="1"/>
</dbReference>
<dbReference type="PANTHER" id="PTHR30203">
    <property type="entry name" value="OUTER MEMBRANE CATION EFFLUX PROTEIN"/>
    <property type="match status" value="1"/>
</dbReference>
<feature type="chain" id="PRO_5017653935" description="TolC family protein" evidence="1">
    <location>
        <begin position="21"/>
        <end position="433"/>
    </location>
</feature>
<dbReference type="InterPro" id="IPR010131">
    <property type="entry name" value="MdtP/NodT-like"/>
</dbReference>
<evidence type="ECO:0000313" key="2">
    <source>
        <dbReference type="EMBL" id="REA63501.1"/>
    </source>
</evidence>
<protein>
    <recommendedName>
        <fullName evidence="4">TolC family protein</fullName>
    </recommendedName>
</protein>